<dbReference type="InterPro" id="IPR029058">
    <property type="entry name" value="AB_hydrolase_fold"/>
</dbReference>
<reference evidence="2 3" key="1">
    <citation type="submission" date="2023-07" db="EMBL/GenBank/DDBJ databases">
        <title>Sequencing the genomes of 1000 actinobacteria strains.</title>
        <authorList>
            <person name="Klenk H.-P."/>
        </authorList>
    </citation>
    <scope>NUCLEOTIDE SEQUENCE [LARGE SCALE GENOMIC DNA]</scope>
    <source>
        <strain evidence="2 3">DSM 41600</strain>
    </source>
</reference>
<evidence type="ECO:0000259" key="1">
    <source>
        <dbReference type="PROSITE" id="PS50075"/>
    </source>
</evidence>
<keyword evidence="3" id="KW-1185">Reference proteome</keyword>
<dbReference type="SUPFAM" id="SSF47336">
    <property type="entry name" value="ACP-like"/>
    <property type="match status" value="1"/>
</dbReference>
<gene>
    <name evidence="2" type="ORF">JOF35_005226</name>
</gene>
<dbReference type="InterPro" id="IPR036736">
    <property type="entry name" value="ACP-like_sf"/>
</dbReference>
<accession>A0ABT9KX57</accession>
<dbReference type="RefSeq" id="WP_307111289.1">
    <property type="nucleotide sequence ID" value="NZ_JAURUE010000001.1"/>
</dbReference>
<dbReference type="Gene3D" id="3.40.50.1820">
    <property type="entry name" value="alpha/beta hydrolase"/>
    <property type="match status" value="1"/>
</dbReference>
<feature type="domain" description="Carrier" evidence="1">
    <location>
        <begin position="1"/>
        <end position="35"/>
    </location>
</feature>
<dbReference type="PROSITE" id="PS50075">
    <property type="entry name" value="CARRIER"/>
    <property type="match status" value="1"/>
</dbReference>
<comment type="caution">
    <text evidence="2">The sequence shown here is derived from an EMBL/GenBank/DDBJ whole genome shotgun (WGS) entry which is preliminary data.</text>
</comment>
<sequence length="64" mass="6947">MALTVEELLGLKVPVRAVFENPTIATLVERLEPTLTPAERDRLEALLDVPAEADDDLPAPTGRP</sequence>
<name>A0ABT9KX57_9ACTN</name>
<evidence type="ECO:0000313" key="2">
    <source>
        <dbReference type="EMBL" id="MDP9612949.1"/>
    </source>
</evidence>
<dbReference type="InterPro" id="IPR009081">
    <property type="entry name" value="PP-bd_ACP"/>
</dbReference>
<dbReference type="Proteomes" id="UP001234880">
    <property type="component" value="Unassembled WGS sequence"/>
</dbReference>
<proteinExistence type="predicted"/>
<organism evidence="2 3">
    <name type="scientific">Streptomyces demainii</name>
    <dbReference type="NCBI Taxonomy" id="588122"/>
    <lineage>
        <taxon>Bacteria</taxon>
        <taxon>Bacillati</taxon>
        <taxon>Actinomycetota</taxon>
        <taxon>Actinomycetes</taxon>
        <taxon>Kitasatosporales</taxon>
        <taxon>Streptomycetaceae</taxon>
        <taxon>Streptomyces</taxon>
    </lineage>
</organism>
<evidence type="ECO:0000313" key="3">
    <source>
        <dbReference type="Proteomes" id="UP001234880"/>
    </source>
</evidence>
<protein>
    <recommendedName>
        <fullName evidence="1">Carrier domain-containing protein</fullName>
    </recommendedName>
</protein>
<dbReference type="EMBL" id="JAURUE010000001">
    <property type="protein sequence ID" value="MDP9612949.1"/>
    <property type="molecule type" value="Genomic_DNA"/>
</dbReference>